<comment type="caution">
    <text evidence="2">The sequence shown here is derived from an EMBL/GenBank/DDBJ whole genome shotgun (WGS) entry which is preliminary data.</text>
</comment>
<dbReference type="InterPro" id="IPR002925">
    <property type="entry name" value="Dienelactn_hydro"/>
</dbReference>
<organism evidence="2 3">
    <name type="scientific">Artemisia annua</name>
    <name type="common">Sweet wormwood</name>
    <dbReference type="NCBI Taxonomy" id="35608"/>
    <lineage>
        <taxon>Eukaryota</taxon>
        <taxon>Viridiplantae</taxon>
        <taxon>Streptophyta</taxon>
        <taxon>Embryophyta</taxon>
        <taxon>Tracheophyta</taxon>
        <taxon>Spermatophyta</taxon>
        <taxon>Magnoliopsida</taxon>
        <taxon>eudicotyledons</taxon>
        <taxon>Gunneridae</taxon>
        <taxon>Pentapetalae</taxon>
        <taxon>asterids</taxon>
        <taxon>campanulids</taxon>
        <taxon>Asterales</taxon>
        <taxon>Asteraceae</taxon>
        <taxon>Asteroideae</taxon>
        <taxon>Anthemideae</taxon>
        <taxon>Artemisiinae</taxon>
        <taxon>Artemisia</taxon>
    </lineage>
</organism>
<dbReference type="GO" id="GO:0016787">
    <property type="term" value="F:hydrolase activity"/>
    <property type="evidence" value="ECO:0007669"/>
    <property type="project" value="UniProtKB-KW"/>
</dbReference>
<dbReference type="Pfam" id="PF01738">
    <property type="entry name" value="DLH"/>
    <property type="match status" value="1"/>
</dbReference>
<reference evidence="2 3" key="1">
    <citation type="journal article" date="2018" name="Mol. Plant">
        <title>The genome of Artemisia annua provides insight into the evolution of Asteraceae family and artemisinin biosynthesis.</title>
        <authorList>
            <person name="Shen Q."/>
            <person name="Zhang L."/>
            <person name="Liao Z."/>
            <person name="Wang S."/>
            <person name="Yan T."/>
            <person name="Shi P."/>
            <person name="Liu M."/>
            <person name="Fu X."/>
            <person name="Pan Q."/>
            <person name="Wang Y."/>
            <person name="Lv Z."/>
            <person name="Lu X."/>
            <person name="Zhang F."/>
            <person name="Jiang W."/>
            <person name="Ma Y."/>
            <person name="Chen M."/>
            <person name="Hao X."/>
            <person name="Li L."/>
            <person name="Tang Y."/>
            <person name="Lv G."/>
            <person name="Zhou Y."/>
            <person name="Sun X."/>
            <person name="Brodelius P.E."/>
            <person name="Rose J.K.C."/>
            <person name="Tang K."/>
        </authorList>
    </citation>
    <scope>NUCLEOTIDE SEQUENCE [LARGE SCALE GENOMIC DNA]</scope>
    <source>
        <strain evidence="3">cv. Huhao1</strain>
        <tissue evidence="2">Leaf</tissue>
    </source>
</reference>
<dbReference type="PANTHER" id="PTHR17630">
    <property type="entry name" value="DIENELACTONE HYDROLASE"/>
    <property type="match status" value="1"/>
</dbReference>
<evidence type="ECO:0000313" key="2">
    <source>
        <dbReference type="EMBL" id="PWA37019.1"/>
    </source>
</evidence>
<evidence type="ECO:0000313" key="3">
    <source>
        <dbReference type="Proteomes" id="UP000245207"/>
    </source>
</evidence>
<dbReference type="AlphaFoldDB" id="A0A2U1KJU2"/>
<proteinExistence type="predicted"/>
<dbReference type="SUPFAM" id="SSF53474">
    <property type="entry name" value="alpha/beta-Hydrolases"/>
    <property type="match status" value="1"/>
</dbReference>
<dbReference type="Gene3D" id="3.40.50.1820">
    <property type="entry name" value="alpha/beta hydrolase"/>
    <property type="match status" value="1"/>
</dbReference>
<feature type="domain" description="Dienelactone hydrolase" evidence="1">
    <location>
        <begin position="12"/>
        <end position="185"/>
    </location>
</feature>
<sequence length="192" mass="21195">MLTKLVHSTPMNVADKVASFGYYVVVPDFFHGDPLTPEASKDDWLKKHDPVEAVGFAKPVIQALKKKGICKVAVAGFCWGAKVAVELAKTADIQVAAILHPSFVTLDDIKGVKVPTAILSAELDKKAPPELIKEFEAALKANQIEHFVKIYPGVSHGWTIRYKDEDEAAKKLAFEAHQDLVNWFDKSLKTNK</sequence>
<dbReference type="STRING" id="35608.A0A2U1KJU2"/>
<dbReference type="OrthoDB" id="17560at2759"/>
<keyword evidence="3" id="KW-1185">Reference proteome</keyword>
<dbReference type="EMBL" id="PKPP01017365">
    <property type="protein sequence ID" value="PWA37019.1"/>
    <property type="molecule type" value="Genomic_DNA"/>
</dbReference>
<dbReference type="PANTHER" id="PTHR17630:SF97">
    <property type="entry name" value="ENDO-1,31,4-BETA-D-GLUCANASE-LIKE"/>
    <property type="match status" value="1"/>
</dbReference>
<name>A0A2U1KJU2_ARTAN</name>
<gene>
    <name evidence="2" type="ORF">CTI12_AA594460</name>
</gene>
<protein>
    <submittedName>
        <fullName evidence="2">Dienelactone hydrolase</fullName>
    </submittedName>
</protein>
<keyword evidence="2" id="KW-0378">Hydrolase</keyword>
<dbReference type="InterPro" id="IPR029058">
    <property type="entry name" value="AB_hydrolase_fold"/>
</dbReference>
<evidence type="ECO:0000259" key="1">
    <source>
        <dbReference type="Pfam" id="PF01738"/>
    </source>
</evidence>
<accession>A0A2U1KJU2</accession>
<dbReference type="Proteomes" id="UP000245207">
    <property type="component" value="Unassembled WGS sequence"/>
</dbReference>